<organism evidence="2 3">
    <name type="scientific">Zarconia navalis LEGE 11467</name>
    <dbReference type="NCBI Taxonomy" id="1828826"/>
    <lineage>
        <taxon>Bacteria</taxon>
        <taxon>Bacillati</taxon>
        <taxon>Cyanobacteriota</taxon>
        <taxon>Cyanophyceae</taxon>
        <taxon>Oscillatoriophycideae</taxon>
        <taxon>Oscillatoriales</taxon>
        <taxon>Oscillatoriales incertae sedis</taxon>
        <taxon>Zarconia</taxon>
        <taxon>Zarconia navalis</taxon>
    </lineage>
</organism>
<dbReference type="Pfam" id="PF10057">
    <property type="entry name" value="MpsC"/>
    <property type="match status" value="1"/>
</dbReference>
<evidence type="ECO:0000313" key="3">
    <source>
        <dbReference type="Proteomes" id="UP000621799"/>
    </source>
</evidence>
<protein>
    <submittedName>
        <fullName evidence="2">DUF2294 domain-containing protein</fullName>
    </submittedName>
</protein>
<gene>
    <name evidence="2" type="ORF">IQ235_14315</name>
</gene>
<proteinExistence type="predicted"/>
<name>A0A928VYG9_9CYAN</name>
<reference evidence="2" key="1">
    <citation type="submission" date="2020-10" db="EMBL/GenBank/DDBJ databases">
        <authorList>
            <person name="Castelo-Branco R."/>
            <person name="Eusebio N."/>
            <person name="Adriana R."/>
            <person name="Vieira A."/>
            <person name="Brugerolle De Fraissinette N."/>
            <person name="Rezende De Castro R."/>
            <person name="Schneider M.P."/>
            <person name="Vasconcelos V."/>
            <person name="Leao P.N."/>
        </authorList>
    </citation>
    <scope>NUCLEOTIDE SEQUENCE</scope>
    <source>
        <strain evidence="2">LEGE 11467</strain>
    </source>
</reference>
<sequence>MTTLQLTRGQIERTLSQRIQALYRERLGHQPSKVTCELFDEKLTILLENSITPAEQLLLEEGKEESVEHLRSDLDEVIQPYIKTTIEEVLGISVLDLLSDATLETGRMGLIVILESAPSFRTSPGRNRRQ</sequence>
<dbReference type="EMBL" id="JADEXN010000272">
    <property type="protein sequence ID" value="MBE9041954.1"/>
    <property type="molecule type" value="Genomic_DNA"/>
</dbReference>
<dbReference type="Proteomes" id="UP000621799">
    <property type="component" value="Unassembled WGS sequence"/>
</dbReference>
<dbReference type="InterPro" id="IPR018745">
    <property type="entry name" value="MpsC"/>
</dbReference>
<feature type="domain" description="Na+-translocating membrane potential-generating system MpsC" evidence="1">
    <location>
        <begin position="7"/>
        <end position="115"/>
    </location>
</feature>
<accession>A0A928VYG9</accession>
<keyword evidence="3" id="KW-1185">Reference proteome</keyword>
<dbReference type="AlphaFoldDB" id="A0A928VYG9"/>
<evidence type="ECO:0000259" key="1">
    <source>
        <dbReference type="Pfam" id="PF10057"/>
    </source>
</evidence>
<comment type="caution">
    <text evidence="2">The sequence shown here is derived from an EMBL/GenBank/DDBJ whole genome shotgun (WGS) entry which is preliminary data.</text>
</comment>
<dbReference type="RefSeq" id="WP_264322141.1">
    <property type="nucleotide sequence ID" value="NZ_JADEXN010000272.1"/>
</dbReference>
<evidence type="ECO:0000313" key="2">
    <source>
        <dbReference type="EMBL" id="MBE9041954.1"/>
    </source>
</evidence>